<dbReference type="GO" id="GO:0005789">
    <property type="term" value="C:endoplasmic reticulum membrane"/>
    <property type="evidence" value="ECO:0007669"/>
    <property type="project" value="UniProtKB-SubCell"/>
</dbReference>
<evidence type="ECO:0000256" key="7">
    <source>
        <dbReference type="ARBA" id="ARBA00022989"/>
    </source>
</evidence>
<dbReference type="GO" id="GO:0071555">
    <property type="term" value="P:cell wall organization"/>
    <property type="evidence" value="ECO:0007669"/>
    <property type="project" value="UniProtKB-KW"/>
</dbReference>
<comment type="similarity">
    <text evidence="2">Belongs to the BIG1 family.</text>
</comment>
<feature type="signal peptide" evidence="11">
    <location>
        <begin position="1"/>
        <end position="18"/>
    </location>
</feature>
<evidence type="ECO:0000256" key="4">
    <source>
        <dbReference type="ARBA" id="ARBA00022692"/>
    </source>
</evidence>
<dbReference type="PANTHER" id="PTHR28285:SF1">
    <property type="entry name" value="PROTEIN BIG1"/>
    <property type="match status" value="1"/>
</dbReference>
<evidence type="ECO:0000259" key="12">
    <source>
        <dbReference type="Pfam" id="PF20520"/>
    </source>
</evidence>
<keyword evidence="4 10" id="KW-0812">Transmembrane</keyword>
<keyword evidence="6" id="KW-0256">Endoplasmic reticulum</keyword>
<evidence type="ECO:0000256" key="9">
    <source>
        <dbReference type="ARBA" id="ARBA00023316"/>
    </source>
</evidence>
<protein>
    <recommendedName>
        <fullName evidence="3">Protein BIG1</fullName>
    </recommendedName>
</protein>
<dbReference type="PANTHER" id="PTHR28285">
    <property type="entry name" value="PROTEIN BIG1"/>
    <property type="match status" value="1"/>
</dbReference>
<dbReference type="GO" id="GO:0006078">
    <property type="term" value="P:(1-&gt;6)-beta-D-glucan biosynthetic process"/>
    <property type="evidence" value="ECO:0007669"/>
    <property type="project" value="TreeGrafter"/>
</dbReference>
<evidence type="ECO:0000313" key="13">
    <source>
        <dbReference type="EMBL" id="KAK0652222.1"/>
    </source>
</evidence>
<reference evidence="13" key="1">
    <citation type="submission" date="2023-06" db="EMBL/GenBank/DDBJ databases">
        <title>Genome-scale phylogeny and comparative genomics of the fungal order Sordariales.</title>
        <authorList>
            <consortium name="Lawrence Berkeley National Laboratory"/>
            <person name="Hensen N."/>
            <person name="Bonometti L."/>
            <person name="Westerberg I."/>
            <person name="Brannstrom I.O."/>
            <person name="Guillou S."/>
            <person name="Cros-Aarteil S."/>
            <person name="Calhoun S."/>
            <person name="Haridas S."/>
            <person name="Kuo A."/>
            <person name="Mondo S."/>
            <person name="Pangilinan J."/>
            <person name="Riley R."/>
            <person name="Labutti K."/>
            <person name="Andreopoulos B."/>
            <person name="Lipzen A."/>
            <person name="Chen C."/>
            <person name="Yanf M."/>
            <person name="Daum C."/>
            <person name="Ng V."/>
            <person name="Clum A."/>
            <person name="Steindorff A."/>
            <person name="Ohm R."/>
            <person name="Martin F."/>
            <person name="Silar P."/>
            <person name="Natvig D."/>
            <person name="Lalanne C."/>
            <person name="Gautier V."/>
            <person name="Ament-Velasquez S.L."/>
            <person name="Kruys A."/>
            <person name="Hutchinson M.I."/>
            <person name="Powell A.J."/>
            <person name="Barry K."/>
            <person name="Miller A.N."/>
            <person name="Grigoriev I.V."/>
            <person name="Debuchy R."/>
            <person name="Gladieux P."/>
            <person name="Thoren M.H."/>
            <person name="Johannesson H."/>
        </authorList>
    </citation>
    <scope>NUCLEOTIDE SEQUENCE</scope>
    <source>
        <strain evidence="13">SMH2532-1</strain>
    </source>
</reference>
<keyword evidence="7 10" id="KW-1133">Transmembrane helix</keyword>
<dbReference type="Pfam" id="PF20520">
    <property type="entry name" value="Ac45-VOA1_TM"/>
    <property type="match status" value="1"/>
</dbReference>
<comment type="subcellular location">
    <subcellularLocation>
        <location evidence="1">Endoplasmic reticulum membrane</location>
        <topology evidence="1">Single-pass type I membrane protein</topology>
    </subcellularLocation>
</comment>
<feature type="transmembrane region" description="Helical" evidence="10">
    <location>
        <begin position="234"/>
        <end position="257"/>
    </location>
</feature>
<name>A0AA40CVK7_9PEZI</name>
<evidence type="ECO:0000256" key="3">
    <source>
        <dbReference type="ARBA" id="ARBA00022089"/>
    </source>
</evidence>
<dbReference type="InterPro" id="IPR046756">
    <property type="entry name" value="VAS1/VOA1_TM"/>
</dbReference>
<keyword evidence="9" id="KW-0961">Cell wall biogenesis/degradation</keyword>
<dbReference type="EMBL" id="JAULSV010000002">
    <property type="protein sequence ID" value="KAK0652222.1"/>
    <property type="molecule type" value="Genomic_DNA"/>
</dbReference>
<dbReference type="InterPro" id="IPR037654">
    <property type="entry name" value="Big1"/>
</dbReference>
<feature type="domain" description="V-type proton ATPase subunit S1/VOA1 transmembrane" evidence="12">
    <location>
        <begin position="233"/>
        <end position="272"/>
    </location>
</feature>
<keyword evidence="8 10" id="KW-0472">Membrane</keyword>
<comment type="caution">
    <text evidence="13">The sequence shown here is derived from an EMBL/GenBank/DDBJ whole genome shotgun (WGS) entry which is preliminary data.</text>
</comment>
<evidence type="ECO:0000256" key="11">
    <source>
        <dbReference type="SAM" id="SignalP"/>
    </source>
</evidence>
<evidence type="ECO:0000256" key="2">
    <source>
        <dbReference type="ARBA" id="ARBA00008203"/>
    </source>
</evidence>
<keyword evidence="14" id="KW-1185">Reference proteome</keyword>
<keyword evidence="5 11" id="KW-0732">Signal</keyword>
<proteinExistence type="inferred from homology"/>
<evidence type="ECO:0000256" key="8">
    <source>
        <dbReference type="ARBA" id="ARBA00023136"/>
    </source>
</evidence>
<evidence type="ECO:0000256" key="1">
    <source>
        <dbReference type="ARBA" id="ARBA00004115"/>
    </source>
</evidence>
<evidence type="ECO:0000256" key="10">
    <source>
        <dbReference type="SAM" id="Phobius"/>
    </source>
</evidence>
<evidence type="ECO:0000313" key="14">
    <source>
        <dbReference type="Proteomes" id="UP001174936"/>
    </source>
</evidence>
<dbReference type="AlphaFoldDB" id="A0AA40CVK7"/>
<organism evidence="13 14">
    <name type="scientific">Cercophora newfieldiana</name>
    <dbReference type="NCBI Taxonomy" id="92897"/>
    <lineage>
        <taxon>Eukaryota</taxon>
        <taxon>Fungi</taxon>
        <taxon>Dikarya</taxon>
        <taxon>Ascomycota</taxon>
        <taxon>Pezizomycotina</taxon>
        <taxon>Sordariomycetes</taxon>
        <taxon>Sordariomycetidae</taxon>
        <taxon>Sordariales</taxon>
        <taxon>Lasiosphaeriaceae</taxon>
        <taxon>Cercophora</taxon>
    </lineage>
</organism>
<dbReference type="GO" id="GO:0009272">
    <property type="term" value="P:fungal-type cell wall biogenesis"/>
    <property type="evidence" value="ECO:0007669"/>
    <property type="project" value="TreeGrafter"/>
</dbReference>
<feature type="chain" id="PRO_5041346680" description="Protein BIG1" evidence="11">
    <location>
        <begin position="19"/>
        <end position="282"/>
    </location>
</feature>
<evidence type="ECO:0000256" key="6">
    <source>
        <dbReference type="ARBA" id="ARBA00022824"/>
    </source>
</evidence>
<gene>
    <name evidence="13" type="ORF">B0T16DRAFT_405752</name>
</gene>
<sequence>MQLSRGATLLACTAAVQAFSDSSPFILFSTAKLVSSPNDAQLQTSTKVIAAAQEILSSCPTQHYIFVSQPNIHAADIRDRSSGCRLPNLCSAMASKTIRGRFDVAEVIGQVSSKPLAEYVLEACTKKGVVAQVDRVELAHLPSLKETAKRAEILGDNDHELGRLLEAMDGEYTVVMFSDPNEFKAYEPEFLEPAPRIVEAVHMDLLKREDSDVGSAARRKNKTDNRPLFEKYQFFTPGIFSGLIALIVILSILGVGLKSLASLEVSYGAFDKENGPAAQKKQ</sequence>
<dbReference type="Proteomes" id="UP001174936">
    <property type="component" value="Unassembled WGS sequence"/>
</dbReference>
<evidence type="ECO:0000256" key="5">
    <source>
        <dbReference type="ARBA" id="ARBA00022729"/>
    </source>
</evidence>
<accession>A0AA40CVK7</accession>